<evidence type="ECO:0000256" key="2">
    <source>
        <dbReference type="SAM" id="SignalP"/>
    </source>
</evidence>
<sequence>MKKRVKIFSVLLAAVLMTALISACSSTNNNGSNGTKTEGSNGNNPAVSESADDAPYEITIALPIFGAVPADIELVEDEISKLTQEKLNATVSILPISLGSYDQQMNLMTSSGEKLDLMFTFGIGSQYATNALNGKLLPIDDMLEQHGQGIVEAVGADYMESAKVAGKIHGVPTLHSYASQPAIFMRKDLIDKHNIDVTSIHSLEDLDSIFQVIKDSEPGVAPLASGLSRAMQFYRSYDRMGDGYGVLPGFDNDMQLVNLYETEEYAELLQVMRRWFEAGYVNKDAATTQSTQADLLKADKAFSYITMNKPEIRAQEERLIGKELVVVNLDIDAYAVTTDVITGLWGIAQQSENPERVMKFLDLMYTDKELVNLLTWGIEGKHYVKVSENTINYPDGVDRSNVGYTMNALTVSNPLIAYTLEGEDPDLAQSIKEWNESAKKSKALGFTFNPSNVQNEMTAISNVIKRYEAVLETGSIDPESKLQEFRDQLKAAGIDKVIEEKQKQLDEWAASKQE</sequence>
<dbReference type="Pfam" id="PF12010">
    <property type="entry name" value="DUF3502"/>
    <property type="match status" value="1"/>
</dbReference>
<gene>
    <name evidence="4" type="ORF">J40TS1_16990</name>
</gene>
<dbReference type="InterPro" id="IPR006059">
    <property type="entry name" value="SBP"/>
</dbReference>
<feature type="compositionally biased region" description="Low complexity" evidence="1">
    <location>
        <begin position="27"/>
        <end position="44"/>
    </location>
</feature>
<dbReference type="InterPro" id="IPR022627">
    <property type="entry name" value="DUF3502"/>
</dbReference>
<dbReference type="AlphaFoldDB" id="A0A920CTM1"/>
<dbReference type="Proteomes" id="UP000683139">
    <property type="component" value="Unassembled WGS sequence"/>
</dbReference>
<accession>A0A920CTM1</accession>
<organism evidence="4 5">
    <name type="scientific">Paenibacillus montaniterrae</name>
    <dbReference type="NCBI Taxonomy" id="429341"/>
    <lineage>
        <taxon>Bacteria</taxon>
        <taxon>Bacillati</taxon>
        <taxon>Bacillota</taxon>
        <taxon>Bacilli</taxon>
        <taxon>Bacillales</taxon>
        <taxon>Paenibacillaceae</taxon>
        <taxon>Paenibacillus</taxon>
    </lineage>
</organism>
<keyword evidence="5" id="KW-1185">Reference proteome</keyword>
<dbReference type="Pfam" id="PF01547">
    <property type="entry name" value="SBP_bac_1"/>
    <property type="match status" value="1"/>
</dbReference>
<reference evidence="4" key="1">
    <citation type="submission" date="2021-03" db="EMBL/GenBank/DDBJ databases">
        <title>Antimicrobial resistance genes in bacteria isolated from Japanese honey, and their potential for conferring macrolide and lincosamide resistance in the American foulbrood pathogen Paenibacillus larvae.</title>
        <authorList>
            <person name="Okamoto M."/>
            <person name="Kumagai M."/>
            <person name="Kanamori H."/>
            <person name="Takamatsu D."/>
        </authorList>
    </citation>
    <scope>NUCLEOTIDE SEQUENCE</scope>
    <source>
        <strain evidence="4">J40TS1</strain>
    </source>
</reference>
<dbReference type="Gene3D" id="3.40.190.10">
    <property type="entry name" value="Periplasmic binding protein-like II"/>
    <property type="match status" value="2"/>
</dbReference>
<dbReference type="InterPro" id="IPR050490">
    <property type="entry name" value="Bact_solute-bd_prot1"/>
</dbReference>
<dbReference type="PROSITE" id="PS51257">
    <property type="entry name" value="PROKAR_LIPOPROTEIN"/>
    <property type="match status" value="1"/>
</dbReference>
<feature type="chain" id="PRO_5038942057" evidence="2">
    <location>
        <begin position="24"/>
        <end position="514"/>
    </location>
</feature>
<dbReference type="PANTHER" id="PTHR43649:SF17">
    <property type="entry name" value="ABC TRANSPORTER SOLUTE BINDING PROTEIN-SUGAR TRANSPORT"/>
    <property type="match status" value="1"/>
</dbReference>
<feature type="signal peptide" evidence="2">
    <location>
        <begin position="1"/>
        <end position="23"/>
    </location>
</feature>
<evidence type="ECO:0000256" key="1">
    <source>
        <dbReference type="SAM" id="MobiDB-lite"/>
    </source>
</evidence>
<protein>
    <submittedName>
        <fullName evidence="4">ABC transporter substrate-binding protein</fullName>
    </submittedName>
</protein>
<proteinExistence type="predicted"/>
<name>A0A920CTM1_9BACL</name>
<dbReference type="SUPFAM" id="SSF53850">
    <property type="entry name" value="Periplasmic binding protein-like II"/>
    <property type="match status" value="1"/>
</dbReference>
<evidence type="ECO:0000313" key="5">
    <source>
        <dbReference type="Proteomes" id="UP000683139"/>
    </source>
</evidence>
<dbReference type="PANTHER" id="PTHR43649">
    <property type="entry name" value="ARABINOSE-BINDING PROTEIN-RELATED"/>
    <property type="match status" value="1"/>
</dbReference>
<feature type="region of interest" description="Disordered" evidence="1">
    <location>
        <begin position="27"/>
        <end position="49"/>
    </location>
</feature>
<feature type="domain" description="DUF3502" evidence="3">
    <location>
        <begin position="443"/>
        <end position="510"/>
    </location>
</feature>
<dbReference type="EMBL" id="BOSE01000002">
    <property type="protein sequence ID" value="GIP16057.1"/>
    <property type="molecule type" value="Genomic_DNA"/>
</dbReference>
<evidence type="ECO:0000259" key="3">
    <source>
        <dbReference type="Pfam" id="PF12010"/>
    </source>
</evidence>
<comment type="caution">
    <text evidence="4">The sequence shown here is derived from an EMBL/GenBank/DDBJ whole genome shotgun (WGS) entry which is preliminary data.</text>
</comment>
<dbReference type="RefSeq" id="WP_246563318.1">
    <property type="nucleotide sequence ID" value="NZ_BOSE01000002.1"/>
</dbReference>
<evidence type="ECO:0000313" key="4">
    <source>
        <dbReference type="EMBL" id="GIP16057.1"/>
    </source>
</evidence>
<keyword evidence="2" id="KW-0732">Signal</keyword>